<organism evidence="2 3">
    <name type="scientific">Steinernema carpocapsae</name>
    <name type="common">Entomopathogenic nematode</name>
    <dbReference type="NCBI Taxonomy" id="34508"/>
    <lineage>
        <taxon>Eukaryota</taxon>
        <taxon>Metazoa</taxon>
        <taxon>Ecdysozoa</taxon>
        <taxon>Nematoda</taxon>
        <taxon>Chromadorea</taxon>
        <taxon>Rhabditida</taxon>
        <taxon>Tylenchina</taxon>
        <taxon>Panagrolaimomorpha</taxon>
        <taxon>Strongyloidoidea</taxon>
        <taxon>Steinernematidae</taxon>
        <taxon>Steinernema</taxon>
    </lineage>
</organism>
<evidence type="ECO:0000313" key="2">
    <source>
        <dbReference type="EMBL" id="TMS39553.1"/>
    </source>
</evidence>
<proteinExistence type="predicted"/>
<protein>
    <submittedName>
        <fullName evidence="2">Uncharacterized protein</fullName>
    </submittedName>
</protein>
<evidence type="ECO:0000313" key="3">
    <source>
        <dbReference type="Proteomes" id="UP000298663"/>
    </source>
</evidence>
<name>A0A4V6I8T5_STECR</name>
<keyword evidence="1" id="KW-0472">Membrane</keyword>
<keyword evidence="1" id="KW-0812">Transmembrane</keyword>
<dbReference type="EMBL" id="AZBU02000001">
    <property type="protein sequence ID" value="TMS39553.1"/>
    <property type="molecule type" value="Genomic_DNA"/>
</dbReference>
<feature type="transmembrane region" description="Helical" evidence="1">
    <location>
        <begin position="21"/>
        <end position="42"/>
    </location>
</feature>
<reference evidence="2 3" key="2">
    <citation type="journal article" date="2019" name="G3 (Bethesda)">
        <title>Hybrid Assembly of the Genome of the Entomopathogenic Nematode Steinernema carpocapsae Identifies the X-Chromosome.</title>
        <authorList>
            <person name="Serra L."/>
            <person name="Macchietto M."/>
            <person name="Macias-Munoz A."/>
            <person name="McGill C.J."/>
            <person name="Rodriguez I.M."/>
            <person name="Rodriguez B."/>
            <person name="Murad R."/>
            <person name="Mortazavi A."/>
        </authorList>
    </citation>
    <scope>NUCLEOTIDE SEQUENCE [LARGE SCALE GENOMIC DNA]</scope>
    <source>
        <strain evidence="2 3">ALL</strain>
    </source>
</reference>
<dbReference type="OrthoDB" id="5858822at2759"/>
<comment type="caution">
    <text evidence="2">The sequence shown here is derived from an EMBL/GenBank/DDBJ whole genome shotgun (WGS) entry which is preliminary data.</text>
</comment>
<dbReference type="EMBL" id="CM016762">
    <property type="protein sequence ID" value="TMS39553.1"/>
    <property type="molecule type" value="Genomic_DNA"/>
</dbReference>
<keyword evidence="3" id="KW-1185">Reference proteome</keyword>
<sequence length="136" mass="14799">MQVSLFLRKRSASYSGSPSKYLLAMFSFLTLCGFTAAVGGIAELKAITGDAPYLGTGNQEIAGEVYVSRSGVPRPYSNYAYNRQYQRPYYNNHSPCRNAANYYNGYNTVPAVAPATNTGGGRYYQGSGNPYVNGRT</sequence>
<dbReference type="Proteomes" id="UP000298663">
    <property type="component" value="Chromosome X"/>
</dbReference>
<evidence type="ECO:0000256" key="1">
    <source>
        <dbReference type="SAM" id="Phobius"/>
    </source>
</evidence>
<reference evidence="2 3" key="1">
    <citation type="journal article" date="2015" name="Genome Biol.">
        <title>Comparative genomics of Steinernema reveals deeply conserved gene regulatory networks.</title>
        <authorList>
            <person name="Dillman A.R."/>
            <person name="Macchietto M."/>
            <person name="Porter C.F."/>
            <person name="Rogers A."/>
            <person name="Williams B."/>
            <person name="Antoshechkin I."/>
            <person name="Lee M.M."/>
            <person name="Goodwin Z."/>
            <person name="Lu X."/>
            <person name="Lewis E.E."/>
            <person name="Goodrich-Blair H."/>
            <person name="Stock S.P."/>
            <person name="Adams B.J."/>
            <person name="Sternberg P.W."/>
            <person name="Mortazavi A."/>
        </authorList>
    </citation>
    <scope>NUCLEOTIDE SEQUENCE [LARGE SCALE GENOMIC DNA]</scope>
    <source>
        <strain evidence="2 3">ALL</strain>
    </source>
</reference>
<gene>
    <name evidence="2" type="ORF">L596_006059</name>
</gene>
<dbReference type="AlphaFoldDB" id="A0A4V6I8T5"/>
<accession>A0A4V6I8T5</accession>
<keyword evidence="1" id="KW-1133">Transmembrane helix</keyword>